<name>A0A0M8MM74_9MICO</name>
<dbReference type="EMBL" id="LAVO01000015">
    <property type="protein sequence ID" value="KOS09880.1"/>
    <property type="molecule type" value="Genomic_DNA"/>
</dbReference>
<keyword evidence="4" id="KW-1185">Reference proteome</keyword>
<dbReference type="InterPro" id="IPR012337">
    <property type="entry name" value="RNaseH-like_sf"/>
</dbReference>
<dbReference type="PATRIC" id="fig|84292.3.peg.2724"/>
<dbReference type="SUPFAM" id="SSF53098">
    <property type="entry name" value="Ribonuclease H-like"/>
    <property type="match status" value="1"/>
</dbReference>
<organism evidence="3 4">
    <name type="scientific">Microbacterium aurantiacum</name>
    <dbReference type="NCBI Taxonomy" id="162393"/>
    <lineage>
        <taxon>Bacteria</taxon>
        <taxon>Bacillati</taxon>
        <taxon>Actinomycetota</taxon>
        <taxon>Actinomycetes</taxon>
        <taxon>Micrococcales</taxon>
        <taxon>Microbacteriaceae</taxon>
        <taxon>Microbacterium</taxon>
    </lineage>
</organism>
<evidence type="ECO:0000313" key="3">
    <source>
        <dbReference type="EMBL" id="KOS09880.1"/>
    </source>
</evidence>
<dbReference type="KEGG" id="mcw:A8L33_01155"/>
<feature type="region of interest" description="Disordered" evidence="1">
    <location>
        <begin position="629"/>
        <end position="663"/>
    </location>
</feature>
<comment type="caution">
    <text evidence="3">The sequence shown here is derived from an EMBL/GenBank/DDBJ whole genome shotgun (WGS) entry which is preliminary data.</text>
</comment>
<feature type="compositionally biased region" description="Polar residues" evidence="1">
    <location>
        <begin position="218"/>
        <end position="227"/>
    </location>
</feature>
<dbReference type="InterPro" id="IPR001584">
    <property type="entry name" value="Integrase_cat-core"/>
</dbReference>
<reference evidence="3" key="1">
    <citation type="submission" date="2015-04" db="EMBL/GenBank/DDBJ databases">
        <title>Complete genome sequence of Microbacterium chocolatum SIT 101, a bacterium enantioselectively hydrolyzing mesomeric diesters.</title>
        <authorList>
            <person name="Li X."/>
            <person name="Xu Y."/>
        </authorList>
    </citation>
    <scope>NUCLEOTIDE SEQUENCE [LARGE SCALE GENOMIC DNA]</scope>
    <source>
        <strain evidence="3">SIT 101</strain>
    </source>
</reference>
<dbReference type="GO" id="GO:0015074">
    <property type="term" value="P:DNA integration"/>
    <property type="evidence" value="ECO:0007669"/>
    <property type="project" value="InterPro"/>
</dbReference>
<sequence>MTMRVGIGATLTWDDQQFIIIADDYRHVTLRSLDADFTRVVDAEELVRLTNVTWHSELIESATGSAARVLDGLPEQERRIVDAWAEQLSRVKQAVDRGESAKYLFEDVRAAMSKVTSVTSLETVRRKFHRYCAEGVIGLVDARHLNRGKRDIDARIGAALSELGAKGASRSSGTTSRTLDRLRWMLEEDYGDAIDLPSERTLYRMVAAHPTARKLNGSAKSRQSAANKPSRAFGAHGSLRPGEHVQIDSTVIDVPSRLLDGRLNRAELTVIHDVSCRSILAGAVRAVATNSADLAGVLARALTPYELRPPGAREQRERVAATWAGQFMIDQERLDRYRFAQPYIFPETITTDNGKIYRSEAFRRGCERAGISLIHASHETGTDKPHVESGFDAIKDGFVQYLEGFTGGSVERRGRDEPTDRALALDQLQELLEDWIAIEWQNRPHAGLSDPMLPGRALTPNEMLRAYRRIAPELHVPFGVDEFIGFLPATTCTLQDYGINHRRRVYRSNRLPELRAAGAGGEGATRPCVIRYDPHNPLFVWVEHGDEFVPFRCLRDLLDEPMGGEIWQAAHDVDATEDATARDDAAYLADRMKRAQWVRPGKERNRAVRRAEVDRDPMHLTGVSKTIARETPPAEPDGDEVIWERGGGFSLLDDDDGVWERLT</sequence>
<protein>
    <recommendedName>
        <fullName evidence="2">Integrase catalytic domain-containing protein</fullName>
    </recommendedName>
</protein>
<evidence type="ECO:0000259" key="2">
    <source>
        <dbReference type="PROSITE" id="PS50994"/>
    </source>
</evidence>
<dbReference type="Pfam" id="PF09299">
    <property type="entry name" value="Mu-transpos_C"/>
    <property type="match status" value="1"/>
</dbReference>
<proteinExistence type="predicted"/>
<feature type="region of interest" description="Disordered" evidence="1">
    <location>
        <begin position="214"/>
        <end position="241"/>
    </location>
</feature>
<gene>
    <name evidence="3" type="ORF">XI38_13400</name>
</gene>
<accession>A0A0M8MM74</accession>
<dbReference type="GO" id="GO:0003676">
    <property type="term" value="F:nucleic acid binding"/>
    <property type="evidence" value="ECO:0007669"/>
    <property type="project" value="InterPro"/>
</dbReference>
<evidence type="ECO:0000313" key="4">
    <source>
        <dbReference type="Proteomes" id="UP000037737"/>
    </source>
</evidence>
<dbReference type="AlphaFoldDB" id="A0A0M8MM74"/>
<dbReference type="InterPro" id="IPR036397">
    <property type="entry name" value="RNaseH_sf"/>
</dbReference>
<feature type="domain" description="Integrase catalytic" evidence="2">
    <location>
        <begin position="237"/>
        <end position="468"/>
    </location>
</feature>
<dbReference type="InterPro" id="IPR015378">
    <property type="entry name" value="Transposase-like_Mu_C"/>
</dbReference>
<dbReference type="Gene3D" id="3.30.420.10">
    <property type="entry name" value="Ribonuclease H-like superfamily/Ribonuclease H"/>
    <property type="match status" value="1"/>
</dbReference>
<evidence type="ECO:0000256" key="1">
    <source>
        <dbReference type="SAM" id="MobiDB-lite"/>
    </source>
</evidence>
<dbReference type="Proteomes" id="UP000037737">
    <property type="component" value="Unassembled WGS sequence"/>
</dbReference>
<dbReference type="PROSITE" id="PS50994">
    <property type="entry name" value="INTEGRASE"/>
    <property type="match status" value="1"/>
</dbReference>